<evidence type="ECO:0000256" key="3">
    <source>
        <dbReference type="ARBA" id="ARBA00022723"/>
    </source>
</evidence>
<accession>A0A364Y0N4</accession>
<keyword evidence="7 8" id="KW-0275">Fatty acid biosynthesis</keyword>
<dbReference type="InterPro" id="IPR002582">
    <property type="entry name" value="ACPS"/>
</dbReference>
<dbReference type="GO" id="GO:0006633">
    <property type="term" value="P:fatty acid biosynthetic process"/>
    <property type="evidence" value="ECO:0007669"/>
    <property type="project" value="UniProtKB-UniRule"/>
</dbReference>
<evidence type="ECO:0000256" key="1">
    <source>
        <dbReference type="ARBA" id="ARBA00022516"/>
    </source>
</evidence>
<evidence type="ECO:0000313" key="11">
    <source>
        <dbReference type="Proteomes" id="UP000251889"/>
    </source>
</evidence>
<comment type="subcellular location">
    <subcellularLocation>
        <location evidence="8">Cytoplasm</location>
    </subcellularLocation>
</comment>
<dbReference type="GO" id="GO:0008897">
    <property type="term" value="F:holo-[acyl-carrier-protein] synthase activity"/>
    <property type="evidence" value="ECO:0007669"/>
    <property type="project" value="UniProtKB-UniRule"/>
</dbReference>
<organism evidence="10 11">
    <name type="scientific">Pseudochryseolinea flava</name>
    <dbReference type="NCBI Taxonomy" id="2059302"/>
    <lineage>
        <taxon>Bacteria</taxon>
        <taxon>Pseudomonadati</taxon>
        <taxon>Bacteroidota</taxon>
        <taxon>Cytophagia</taxon>
        <taxon>Cytophagales</taxon>
        <taxon>Fulvivirgaceae</taxon>
        <taxon>Pseudochryseolinea</taxon>
    </lineage>
</organism>
<evidence type="ECO:0000259" key="9">
    <source>
        <dbReference type="Pfam" id="PF01648"/>
    </source>
</evidence>
<protein>
    <recommendedName>
        <fullName evidence="8">Holo-[acyl-carrier-protein] synthase</fullName>
        <shortName evidence="8">Holo-ACP synthase</shortName>
        <ecNumber evidence="8">2.7.8.7</ecNumber>
    </recommendedName>
    <alternativeName>
        <fullName evidence="8">4'-phosphopantetheinyl transferase AcpS</fullName>
    </alternativeName>
</protein>
<dbReference type="SUPFAM" id="SSF56214">
    <property type="entry name" value="4'-phosphopantetheinyl transferase"/>
    <property type="match status" value="1"/>
</dbReference>
<dbReference type="Pfam" id="PF01648">
    <property type="entry name" value="ACPS"/>
    <property type="match status" value="1"/>
</dbReference>
<keyword evidence="4 8" id="KW-0276">Fatty acid metabolism</keyword>
<keyword evidence="1 8" id="KW-0444">Lipid biosynthesis</keyword>
<feature type="binding site" evidence="8">
    <location>
        <position position="8"/>
    </location>
    <ligand>
        <name>Mg(2+)</name>
        <dbReference type="ChEBI" id="CHEBI:18420"/>
    </ligand>
</feature>
<keyword evidence="8" id="KW-0963">Cytoplasm</keyword>
<dbReference type="InterPro" id="IPR037143">
    <property type="entry name" value="4-PPantetheinyl_Trfase_dom_sf"/>
</dbReference>
<keyword evidence="3 8" id="KW-0479">Metal-binding</keyword>
<evidence type="ECO:0000256" key="4">
    <source>
        <dbReference type="ARBA" id="ARBA00022832"/>
    </source>
</evidence>
<dbReference type="InterPro" id="IPR008278">
    <property type="entry name" value="4-PPantetheinyl_Trfase_dom"/>
</dbReference>
<keyword evidence="11" id="KW-1185">Reference proteome</keyword>
<name>A0A364Y0N4_9BACT</name>
<evidence type="ECO:0000313" key="10">
    <source>
        <dbReference type="EMBL" id="RAW00158.1"/>
    </source>
</evidence>
<dbReference type="AlphaFoldDB" id="A0A364Y0N4"/>
<dbReference type="GO" id="GO:0000287">
    <property type="term" value="F:magnesium ion binding"/>
    <property type="evidence" value="ECO:0007669"/>
    <property type="project" value="UniProtKB-UniRule"/>
</dbReference>
<feature type="binding site" evidence="8">
    <location>
        <position position="56"/>
    </location>
    <ligand>
        <name>Mg(2+)</name>
        <dbReference type="ChEBI" id="CHEBI:18420"/>
    </ligand>
</feature>
<reference evidence="10 11" key="1">
    <citation type="submission" date="2018-06" db="EMBL/GenBank/DDBJ databases">
        <title>Chryseolinea flavus sp. nov., a member of the phylum Bacteroidetes isolated from soil.</title>
        <authorList>
            <person name="Li Y."/>
            <person name="Wang J."/>
        </authorList>
    </citation>
    <scope>NUCLEOTIDE SEQUENCE [LARGE SCALE GENOMIC DNA]</scope>
    <source>
        <strain evidence="10 11">SDU1-6</strain>
    </source>
</reference>
<proteinExistence type="inferred from homology"/>
<comment type="similarity">
    <text evidence="8">Belongs to the P-Pant transferase superfamily. AcpS family.</text>
</comment>
<dbReference type="Proteomes" id="UP000251889">
    <property type="component" value="Unassembled WGS sequence"/>
</dbReference>
<dbReference type="EC" id="2.7.8.7" evidence="8"/>
<evidence type="ECO:0000256" key="8">
    <source>
        <dbReference type="HAMAP-Rule" id="MF_00101"/>
    </source>
</evidence>
<dbReference type="Gene3D" id="3.90.470.20">
    <property type="entry name" value="4'-phosphopantetheinyl transferase domain"/>
    <property type="match status" value="1"/>
</dbReference>
<comment type="caution">
    <text evidence="10">The sequence shown here is derived from an EMBL/GenBank/DDBJ whole genome shotgun (WGS) entry which is preliminary data.</text>
</comment>
<evidence type="ECO:0000256" key="6">
    <source>
        <dbReference type="ARBA" id="ARBA00023098"/>
    </source>
</evidence>
<dbReference type="EMBL" id="QMFY01000008">
    <property type="protein sequence ID" value="RAW00158.1"/>
    <property type="molecule type" value="Genomic_DNA"/>
</dbReference>
<dbReference type="NCBIfam" id="TIGR00556">
    <property type="entry name" value="pantethn_trn"/>
    <property type="match status" value="1"/>
</dbReference>
<dbReference type="InterPro" id="IPR004568">
    <property type="entry name" value="Ppantetheine-prot_Trfase_dom"/>
</dbReference>
<dbReference type="NCBIfam" id="TIGR00516">
    <property type="entry name" value="acpS"/>
    <property type="match status" value="1"/>
</dbReference>
<dbReference type="HAMAP" id="MF_00101">
    <property type="entry name" value="AcpS"/>
    <property type="match status" value="1"/>
</dbReference>
<gene>
    <name evidence="8 10" type="primary">acpS</name>
    <name evidence="10" type="ORF">DQQ10_16550</name>
</gene>
<sequence length="124" mass="13528">MIVGNGIDMVEVKRIADKIARDTGFREVVFSTAEINYCEKALKKAEHYAARFAAKEAFLKASGLGLTAGHELHLIEVASDSLGKPSIVLGGKFKQLAEENGWNKIHVSLTHVAAFAMAFVIIER</sequence>
<feature type="domain" description="4'-phosphopantetheinyl transferase" evidence="9">
    <location>
        <begin position="6"/>
        <end position="104"/>
    </location>
</feature>
<dbReference type="GO" id="GO:0005737">
    <property type="term" value="C:cytoplasm"/>
    <property type="evidence" value="ECO:0007669"/>
    <property type="project" value="UniProtKB-SubCell"/>
</dbReference>
<dbReference type="RefSeq" id="WP_112747996.1">
    <property type="nucleotide sequence ID" value="NZ_QMFY01000008.1"/>
</dbReference>
<keyword evidence="6 8" id="KW-0443">Lipid metabolism</keyword>
<evidence type="ECO:0000256" key="7">
    <source>
        <dbReference type="ARBA" id="ARBA00023160"/>
    </source>
</evidence>
<comment type="catalytic activity">
    <reaction evidence="8">
        <text>apo-[ACP] + CoA = holo-[ACP] + adenosine 3',5'-bisphosphate + H(+)</text>
        <dbReference type="Rhea" id="RHEA:12068"/>
        <dbReference type="Rhea" id="RHEA-COMP:9685"/>
        <dbReference type="Rhea" id="RHEA-COMP:9690"/>
        <dbReference type="ChEBI" id="CHEBI:15378"/>
        <dbReference type="ChEBI" id="CHEBI:29999"/>
        <dbReference type="ChEBI" id="CHEBI:57287"/>
        <dbReference type="ChEBI" id="CHEBI:58343"/>
        <dbReference type="ChEBI" id="CHEBI:64479"/>
        <dbReference type="EC" id="2.7.8.7"/>
    </reaction>
</comment>
<keyword evidence="5 8" id="KW-0460">Magnesium</keyword>
<evidence type="ECO:0000256" key="2">
    <source>
        <dbReference type="ARBA" id="ARBA00022679"/>
    </source>
</evidence>
<evidence type="ECO:0000256" key="5">
    <source>
        <dbReference type="ARBA" id="ARBA00022842"/>
    </source>
</evidence>
<dbReference type="OrthoDB" id="517356at2"/>
<comment type="function">
    <text evidence="8">Transfers the 4'-phosphopantetheine moiety from coenzyme A to a Ser of acyl-carrier-protein.</text>
</comment>
<comment type="cofactor">
    <cofactor evidence="8">
        <name>Mg(2+)</name>
        <dbReference type="ChEBI" id="CHEBI:18420"/>
    </cofactor>
</comment>
<keyword evidence="2 8" id="KW-0808">Transferase</keyword>